<evidence type="ECO:0000313" key="2">
    <source>
        <dbReference type="Proteomes" id="UP001500238"/>
    </source>
</evidence>
<proteinExistence type="predicted"/>
<gene>
    <name evidence="1" type="ORF">GCM10009102_01190</name>
</gene>
<name>A0ABN1HKY9_9SPHN</name>
<comment type="caution">
    <text evidence="1">The sequence shown here is derived from an EMBL/GenBank/DDBJ whole genome shotgun (WGS) entry which is preliminary data.</text>
</comment>
<evidence type="ECO:0000313" key="1">
    <source>
        <dbReference type="EMBL" id="GAA0656978.1"/>
    </source>
</evidence>
<protein>
    <submittedName>
        <fullName evidence="1">Uncharacterized protein</fullName>
    </submittedName>
</protein>
<dbReference type="EMBL" id="BAAAES010000001">
    <property type="protein sequence ID" value="GAA0656978.1"/>
    <property type="molecule type" value="Genomic_DNA"/>
</dbReference>
<accession>A0ABN1HKY9</accession>
<sequence length="88" mass="9222">MVAAIADVAVQLKPGVFGGIVSARRVIHAKARRREGAKARRREEVAPGDGVSPVVRRYVPAVACGACLFASSRLRVTLQRADQAGGLG</sequence>
<reference evidence="1 2" key="1">
    <citation type="journal article" date="2019" name="Int. J. Syst. Evol. Microbiol.">
        <title>The Global Catalogue of Microorganisms (GCM) 10K type strain sequencing project: providing services to taxonomists for standard genome sequencing and annotation.</title>
        <authorList>
            <consortium name="The Broad Institute Genomics Platform"/>
            <consortium name="The Broad Institute Genome Sequencing Center for Infectious Disease"/>
            <person name="Wu L."/>
            <person name="Ma J."/>
        </authorList>
    </citation>
    <scope>NUCLEOTIDE SEQUENCE [LARGE SCALE GENOMIC DNA]</scope>
    <source>
        <strain evidence="1 2">JCM 14603</strain>
    </source>
</reference>
<organism evidence="1 2">
    <name type="scientific">Sphingomonas insulae</name>
    <dbReference type="NCBI Taxonomy" id="424800"/>
    <lineage>
        <taxon>Bacteria</taxon>
        <taxon>Pseudomonadati</taxon>
        <taxon>Pseudomonadota</taxon>
        <taxon>Alphaproteobacteria</taxon>
        <taxon>Sphingomonadales</taxon>
        <taxon>Sphingomonadaceae</taxon>
        <taxon>Sphingomonas</taxon>
    </lineage>
</organism>
<keyword evidence="2" id="KW-1185">Reference proteome</keyword>
<dbReference type="Proteomes" id="UP001500238">
    <property type="component" value="Unassembled WGS sequence"/>
</dbReference>